<proteinExistence type="inferred from homology"/>
<dbReference type="InterPro" id="IPR051212">
    <property type="entry name" value="Type-I_RE_S_subunit"/>
</dbReference>
<evidence type="ECO:0000313" key="6">
    <source>
        <dbReference type="EMBL" id="ERT66529.1"/>
    </source>
</evidence>
<evidence type="ECO:0000256" key="1">
    <source>
        <dbReference type="ARBA" id="ARBA00010923"/>
    </source>
</evidence>
<dbReference type="RefSeq" id="WP_023133428.1">
    <property type="nucleotide sequence ID" value="NZ_KI518028.1"/>
</dbReference>
<dbReference type="EMBL" id="AXZG01000034">
    <property type="protein sequence ID" value="ERT66529.1"/>
    <property type="molecule type" value="Genomic_DNA"/>
</dbReference>
<dbReference type="Gene3D" id="3.90.220.20">
    <property type="entry name" value="DNA methylase specificity domains"/>
    <property type="match status" value="2"/>
</dbReference>
<comment type="caution">
    <text evidence="6">The sequence shown here is derived from an EMBL/GenBank/DDBJ whole genome shotgun (WGS) entry which is preliminary data.</text>
</comment>
<accession>U7V5V3</accession>
<dbReference type="PANTHER" id="PTHR43140">
    <property type="entry name" value="TYPE-1 RESTRICTION ENZYME ECOKI SPECIFICITY PROTEIN"/>
    <property type="match status" value="1"/>
</dbReference>
<keyword evidence="2" id="KW-0680">Restriction system</keyword>
<dbReference type="PANTHER" id="PTHR43140:SF1">
    <property type="entry name" value="TYPE I RESTRICTION ENZYME ECOKI SPECIFICITY SUBUNIT"/>
    <property type="match status" value="1"/>
</dbReference>
<dbReference type="Proteomes" id="UP000017174">
    <property type="component" value="Unassembled WGS sequence"/>
</dbReference>
<dbReference type="InterPro" id="IPR044946">
    <property type="entry name" value="Restrct_endonuc_typeI_TRD_sf"/>
</dbReference>
<dbReference type="GO" id="GO:0009307">
    <property type="term" value="P:DNA restriction-modification system"/>
    <property type="evidence" value="ECO:0007669"/>
    <property type="project" value="UniProtKB-KW"/>
</dbReference>
<dbReference type="SUPFAM" id="SSF116734">
    <property type="entry name" value="DNA methylase specificity domain"/>
    <property type="match status" value="2"/>
</dbReference>
<evidence type="ECO:0000313" key="7">
    <source>
        <dbReference type="Proteomes" id="UP000017174"/>
    </source>
</evidence>
<sequence>MMKKMRLRLPVGWRMIKARYLFRFSRGYTIGRADMGDTGVACIHYGDIHGDYHFAIDINTARLGRIDEPLRFGVNEYVSAGQFLFAGSSEDYEGSGNFTLIRGNRSAIAGTDTIVLTPYSDMDVDYTAYLFDSLFFREQIRPHMMGTKVFHPSQKVIKSAWCIVPPQNESRQIVQHLDRETLWIDGLIEKLRREVELLEQYRRELIARTVMRGLDPDVPMRDSGIEWIGEIPEAWALLRISVLYDIRSQKVNDTDYQPLSVTMNGVVAQLEHVAKTNDGDNRKLVRAGDFVINSRSDRRGACGIAPKDGSCSLINIVLSPQQSIHNPYFSYLFRSSLFSDEFYRWGHGIHDDLWTTNWADMKSIQVPVPPLNHQVLIADYLDKKMSEINSTITGINNQIELLEKYRKQVINDAVTGKICVEKVA</sequence>
<dbReference type="HOGENOM" id="CLU_021095_1_2_11"/>
<organism evidence="6 7">
    <name type="scientific">Rothia aeria F0184</name>
    <dbReference type="NCBI Taxonomy" id="888019"/>
    <lineage>
        <taxon>Bacteria</taxon>
        <taxon>Bacillati</taxon>
        <taxon>Actinomycetota</taxon>
        <taxon>Actinomycetes</taxon>
        <taxon>Micrococcales</taxon>
        <taxon>Micrococcaceae</taxon>
        <taxon>Rothia</taxon>
    </lineage>
</organism>
<name>U7V5V3_9MICC</name>
<comment type="similarity">
    <text evidence="1">Belongs to the type-I restriction system S methylase family.</text>
</comment>
<evidence type="ECO:0000259" key="5">
    <source>
        <dbReference type="Pfam" id="PF01420"/>
    </source>
</evidence>
<dbReference type="CDD" id="cd16961">
    <property type="entry name" value="RMtype1_S_TRD-CR_like"/>
    <property type="match status" value="1"/>
</dbReference>
<gene>
    <name evidence="6" type="ORF">HMPREF0742_00905</name>
</gene>
<dbReference type="InterPro" id="IPR000055">
    <property type="entry name" value="Restrct_endonuc_typeI_TRD"/>
</dbReference>
<protein>
    <recommendedName>
        <fullName evidence="5">Type I restriction modification DNA specificity domain-containing protein</fullName>
    </recommendedName>
</protein>
<reference evidence="6 7" key="1">
    <citation type="submission" date="2013-08" db="EMBL/GenBank/DDBJ databases">
        <authorList>
            <person name="Weinstock G."/>
            <person name="Sodergren E."/>
            <person name="Wylie T."/>
            <person name="Fulton L."/>
            <person name="Fulton R."/>
            <person name="Fronick C."/>
            <person name="O'Laughlin M."/>
            <person name="Godfrey J."/>
            <person name="Miner T."/>
            <person name="Herter B."/>
            <person name="Appelbaum E."/>
            <person name="Cordes M."/>
            <person name="Lek S."/>
            <person name="Wollam A."/>
            <person name="Pepin K.H."/>
            <person name="Palsikar V.B."/>
            <person name="Mitreva M."/>
            <person name="Wilson R.K."/>
        </authorList>
    </citation>
    <scope>NUCLEOTIDE SEQUENCE [LARGE SCALE GENOMIC DNA]</scope>
    <source>
        <strain evidence="6 7">F0184</strain>
    </source>
</reference>
<comment type="subunit">
    <text evidence="4">The methyltransferase is composed of M and S polypeptides.</text>
</comment>
<dbReference type="PATRIC" id="fig|888019.4.peg.763"/>
<dbReference type="AlphaFoldDB" id="U7V5V3"/>
<evidence type="ECO:0000256" key="2">
    <source>
        <dbReference type="ARBA" id="ARBA00022747"/>
    </source>
</evidence>
<feature type="domain" description="Type I restriction modification DNA specificity" evidence="5">
    <location>
        <begin position="276"/>
        <end position="400"/>
    </location>
</feature>
<evidence type="ECO:0000256" key="3">
    <source>
        <dbReference type="ARBA" id="ARBA00023125"/>
    </source>
</evidence>
<dbReference type="Pfam" id="PF01420">
    <property type="entry name" value="Methylase_S"/>
    <property type="match status" value="1"/>
</dbReference>
<dbReference type="GO" id="GO:0003677">
    <property type="term" value="F:DNA binding"/>
    <property type="evidence" value="ECO:0007669"/>
    <property type="project" value="UniProtKB-KW"/>
</dbReference>
<keyword evidence="3" id="KW-0238">DNA-binding</keyword>
<evidence type="ECO:0000256" key="4">
    <source>
        <dbReference type="ARBA" id="ARBA00038652"/>
    </source>
</evidence>